<dbReference type="OrthoDB" id="10258631at2759"/>
<dbReference type="AlphaFoldDB" id="A0A9W7H0L8"/>
<evidence type="ECO:0000256" key="4">
    <source>
        <dbReference type="ARBA" id="ARBA00023054"/>
    </source>
</evidence>
<name>A0A9W7H0L8_HIBTR</name>
<sequence length="107" mass="11987">MLIFNVLIDLYKKCGRVDEQTDLIKRNLRLINHGEIFNGKPTKTARSHGPWQEVSSLSSTRNFKITGEFEVGLHAKIKLPDNRGGVSKSADDRLGCQQGMQLGSLFD</sequence>
<accession>A0A9W7H0L8</accession>
<reference evidence="6" key="1">
    <citation type="submission" date="2023-05" db="EMBL/GenBank/DDBJ databases">
        <title>Genome and transcriptome analyses reveal genes involved in the formation of fine ridges on petal epidermal cells in Hibiscus trionum.</title>
        <authorList>
            <person name="Koshimizu S."/>
            <person name="Masuda S."/>
            <person name="Ishii T."/>
            <person name="Shirasu K."/>
            <person name="Hoshino A."/>
            <person name="Arita M."/>
        </authorList>
    </citation>
    <scope>NUCLEOTIDE SEQUENCE</scope>
    <source>
        <strain evidence="6">Hamamatsu line</strain>
    </source>
</reference>
<comment type="subcellular location">
    <subcellularLocation>
        <location evidence="1">Nucleus</location>
    </subcellularLocation>
</comment>
<keyword evidence="7" id="KW-1185">Reference proteome</keyword>
<evidence type="ECO:0000256" key="1">
    <source>
        <dbReference type="ARBA" id="ARBA00004123"/>
    </source>
</evidence>
<dbReference type="Proteomes" id="UP001165190">
    <property type="component" value="Unassembled WGS sequence"/>
</dbReference>
<dbReference type="PANTHER" id="PTHR36326">
    <property type="entry name" value="PROTEIN POLLENLESS 3-LIKE 2"/>
    <property type="match status" value="1"/>
</dbReference>
<proteinExistence type="predicted"/>
<dbReference type="PANTHER" id="PTHR36326:SF14">
    <property type="entry name" value="PROTEIN SULFUR DEFICIENCY-INDUCED 1"/>
    <property type="match status" value="1"/>
</dbReference>
<keyword evidence="5" id="KW-0539">Nucleus</keyword>
<keyword evidence="2" id="KW-0677">Repeat</keyword>
<gene>
    <name evidence="6" type="ORF">HRI_000527100</name>
</gene>
<evidence type="ECO:0000313" key="7">
    <source>
        <dbReference type="Proteomes" id="UP001165190"/>
    </source>
</evidence>
<organism evidence="6 7">
    <name type="scientific">Hibiscus trionum</name>
    <name type="common">Flower of an hour</name>
    <dbReference type="NCBI Taxonomy" id="183268"/>
    <lineage>
        <taxon>Eukaryota</taxon>
        <taxon>Viridiplantae</taxon>
        <taxon>Streptophyta</taxon>
        <taxon>Embryophyta</taxon>
        <taxon>Tracheophyta</taxon>
        <taxon>Spermatophyta</taxon>
        <taxon>Magnoliopsida</taxon>
        <taxon>eudicotyledons</taxon>
        <taxon>Gunneridae</taxon>
        <taxon>Pentapetalae</taxon>
        <taxon>rosids</taxon>
        <taxon>malvids</taxon>
        <taxon>Malvales</taxon>
        <taxon>Malvaceae</taxon>
        <taxon>Malvoideae</taxon>
        <taxon>Hibiscus</taxon>
    </lineage>
</organism>
<evidence type="ECO:0000313" key="6">
    <source>
        <dbReference type="EMBL" id="GMI68578.1"/>
    </source>
</evidence>
<keyword evidence="3" id="KW-0802">TPR repeat</keyword>
<dbReference type="InterPro" id="IPR044961">
    <property type="entry name" value="MS5/SDI1"/>
</dbReference>
<evidence type="ECO:0000256" key="5">
    <source>
        <dbReference type="ARBA" id="ARBA00023242"/>
    </source>
</evidence>
<evidence type="ECO:0000256" key="2">
    <source>
        <dbReference type="ARBA" id="ARBA00022737"/>
    </source>
</evidence>
<dbReference type="GO" id="GO:0005634">
    <property type="term" value="C:nucleus"/>
    <property type="evidence" value="ECO:0007669"/>
    <property type="project" value="UniProtKB-SubCell"/>
</dbReference>
<comment type="caution">
    <text evidence="6">The sequence shown here is derived from an EMBL/GenBank/DDBJ whole genome shotgun (WGS) entry which is preliminary data.</text>
</comment>
<keyword evidence="4" id="KW-0175">Coiled coil</keyword>
<protein>
    <submittedName>
        <fullName evidence="6">Uncharacterized protein</fullName>
    </submittedName>
</protein>
<dbReference type="EMBL" id="BSYR01000006">
    <property type="protein sequence ID" value="GMI68578.1"/>
    <property type="molecule type" value="Genomic_DNA"/>
</dbReference>
<evidence type="ECO:0000256" key="3">
    <source>
        <dbReference type="ARBA" id="ARBA00022803"/>
    </source>
</evidence>